<comment type="caution">
    <text evidence="2">The sequence shown here is derived from an EMBL/GenBank/DDBJ whole genome shotgun (WGS) entry which is preliminary data.</text>
</comment>
<evidence type="ECO:0000256" key="1">
    <source>
        <dbReference type="SAM" id="SignalP"/>
    </source>
</evidence>
<sequence>MKIKLLIAAFTLGIAIAGSTAANAGTRQNYASLDNKTPTALCTVKKDNNTNGSYVTYRTGVGVNALVSNTIFQVGRDGGRTKYTPSVKISKGTRYWMGSYTSLPSLKKGDPIELVAGTRETSDTIFYTWEYN</sequence>
<dbReference type="AlphaFoldDB" id="R5LRK9"/>
<protein>
    <submittedName>
        <fullName evidence="2">Uncharacterized protein</fullName>
    </submittedName>
</protein>
<organism evidence="2 3">
    <name type="scientific">Eshraghiella crossota CAG:259</name>
    <dbReference type="NCBI Taxonomy" id="1263062"/>
    <lineage>
        <taxon>Bacteria</taxon>
        <taxon>Bacillati</taxon>
        <taxon>Bacillota</taxon>
        <taxon>Clostridia</taxon>
        <taxon>Lachnospirales</taxon>
        <taxon>Lachnospiraceae</taxon>
        <taxon>Eshraghiella</taxon>
    </lineage>
</organism>
<name>R5LRK9_9FIRM</name>
<keyword evidence="1" id="KW-0732">Signal</keyword>
<gene>
    <name evidence="2" type="ORF">BN569_01689</name>
</gene>
<accession>R5LRK9</accession>
<dbReference type="EMBL" id="CAYU010000017">
    <property type="protein sequence ID" value="CCY75746.1"/>
    <property type="molecule type" value="Genomic_DNA"/>
</dbReference>
<dbReference type="Proteomes" id="UP000018300">
    <property type="component" value="Unassembled WGS sequence"/>
</dbReference>
<feature type="chain" id="PRO_5004385449" evidence="1">
    <location>
        <begin position="25"/>
        <end position="132"/>
    </location>
</feature>
<evidence type="ECO:0000313" key="2">
    <source>
        <dbReference type="EMBL" id="CCY75746.1"/>
    </source>
</evidence>
<proteinExistence type="predicted"/>
<feature type="signal peptide" evidence="1">
    <location>
        <begin position="1"/>
        <end position="24"/>
    </location>
</feature>
<reference evidence="2" key="1">
    <citation type="submission" date="2012-11" db="EMBL/GenBank/DDBJ databases">
        <title>Dependencies among metagenomic species, viruses, plasmids and units of genetic variation.</title>
        <authorList>
            <person name="Nielsen H.B."/>
            <person name="Almeida M."/>
            <person name="Juncker A.S."/>
            <person name="Rasmussen S."/>
            <person name="Li J."/>
            <person name="Sunagawa S."/>
            <person name="Plichta D."/>
            <person name="Gautier L."/>
            <person name="Le Chatelier E."/>
            <person name="Peletier E."/>
            <person name="Bonde I."/>
            <person name="Nielsen T."/>
            <person name="Manichanh C."/>
            <person name="Arumugam M."/>
            <person name="Batto J."/>
            <person name="Santos M.B.Q.D."/>
            <person name="Blom N."/>
            <person name="Borruel N."/>
            <person name="Burgdorf K.S."/>
            <person name="Boumezbeur F."/>
            <person name="Casellas F."/>
            <person name="Dore J."/>
            <person name="Guarner F."/>
            <person name="Hansen T."/>
            <person name="Hildebrand F."/>
            <person name="Kaas R.S."/>
            <person name="Kennedy S."/>
            <person name="Kristiansen K."/>
            <person name="Kultima J.R."/>
            <person name="Leonard P."/>
            <person name="Levenez F."/>
            <person name="Lund O."/>
            <person name="Moumen B."/>
            <person name="Le Paslier D."/>
            <person name="Pons N."/>
            <person name="Pedersen O."/>
            <person name="Prifti E."/>
            <person name="Qin J."/>
            <person name="Raes J."/>
            <person name="Tap J."/>
            <person name="Tims S."/>
            <person name="Ussery D.W."/>
            <person name="Yamada T."/>
            <person name="MetaHit consortium"/>
            <person name="Renault P."/>
            <person name="Sicheritz-Ponten T."/>
            <person name="Bork P."/>
            <person name="Wang J."/>
            <person name="Brunak S."/>
            <person name="Ehrlich S.D."/>
        </authorList>
    </citation>
    <scope>NUCLEOTIDE SEQUENCE [LARGE SCALE GENOMIC DNA]</scope>
</reference>
<evidence type="ECO:0000313" key="3">
    <source>
        <dbReference type="Proteomes" id="UP000018300"/>
    </source>
</evidence>